<evidence type="ECO:0000256" key="15">
    <source>
        <dbReference type="RuleBase" id="RU367101"/>
    </source>
</evidence>
<dbReference type="PANTHER" id="PTHR43995:SF1">
    <property type="entry name" value="PRE-MRNA-PROCESSING FACTOR 19"/>
    <property type="match status" value="1"/>
</dbReference>
<comment type="caution">
    <text evidence="17">The sequence shown here is derived from an EMBL/GenBank/DDBJ whole genome shotgun (WGS) entry which is preliminary data.</text>
</comment>
<evidence type="ECO:0000256" key="2">
    <source>
        <dbReference type="ARBA" id="ARBA00004906"/>
    </source>
</evidence>
<dbReference type="Proteomes" id="UP001146793">
    <property type="component" value="Unassembled WGS sequence"/>
</dbReference>
<dbReference type="FunFam" id="3.30.40.10:FF:000027">
    <property type="entry name" value="Pre-mRNA-processing factor 19, putative"/>
    <property type="match status" value="1"/>
</dbReference>
<dbReference type="InterPro" id="IPR013083">
    <property type="entry name" value="Znf_RING/FYVE/PHD"/>
</dbReference>
<evidence type="ECO:0000259" key="16">
    <source>
        <dbReference type="PROSITE" id="PS51698"/>
    </source>
</evidence>
<evidence type="ECO:0000256" key="14">
    <source>
        <dbReference type="PROSITE-ProRule" id="PRU00221"/>
    </source>
</evidence>
<evidence type="ECO:0000256" key="5">
    <source>
        <dbReference type="ARBA" id="ARBA00022664"/>
    </source>
</evidence>
<proteinExistence type="inferred from homology"/>
<feature type="domain" description="U-box" evidence="16">
    <location>
        <begin position="1"/>
        <end position="82"/>
    </location>
</feature>
<name>A0AAV7YNC6_9EUKA</name>
<dbReference type="PROSITE" id="PS50082">
    <property type="entry name" value="WD_REPEATS_2"/>
    <property type="match status" value="1"/>
</dbReference>
<dbReference type="SMART" id="SM00504">
    <property type="entry name" value="Ubox"/>
    <property type="match status" value="1"/>
</dbReference>
<dbReference type="Gene3D" id="3.30.40.10">
    <property type="entry name" value="Zinc/RING finger domain, C3HC4 (zinc finger)"/>
    <property type="match status" value="1"/>
</dbReference>
<reference evidence="17" key="1">
    <citation type="submission" date="2022-08" db="EMBL/GenBank/DDBJ databases">
        <title>Novel sulphate-reducing endosymbionts in the free-living metamonad Anaeramoeba.</title>
        <authorList>
            <person name="Jerlstrom-Hultqvist J."/>
            <person name="Cepicka I."/>
            <person name="Gallot-Lavallee L."/>
            <person name="Salas-Leiva D."/>
            <person name="Curtis B.A."/>
            <person name="Zahonova K."/>
            <person name="Pipaliya S."/>
            <person name="Dacks J."/>
            <person name="Roger A.J."/>
        </authorList>
    </citation>
    <scope>NUCLEOTIDE SEQUENCE</scope>
    <source>
        <strain evidence="17">Busselton2</strain>
    </source>
</reference>
<dbReference type="SUPFAM" id="SSF57850">
    <property type="entry name" value="RING/U-box"/>
    <property type="match status" value="1"/>
</dbReference>
<evidence type="ECO:0000313" key="17">
    <source>
        <dbReference type="EMBL" id="KAJ3430207.1"/>
    </source>
</evidence>
<keyword evidence="7 15" id="KW-0747">Spliceosome</keyword>
<dbReference type="EC" id="2.3.2.27" evidence="15"/>
<dbReference type="Gene3D" id="2.130.10.10">
    <property type="entry name" value="YVTN repeat-like/Quinoprotein amine dehydrogenase"/>
    <property type="match status" value="1"/>
</dbReference>
<dbReference type="GO" id="GO:0070534">
    <property type="term" value="P:protein K63-linked ubiquitination"/>
    <property type="evidence" value="ECO:0007669"/>
    <property type="project" value="UniProtKB-UniRule"/>
</dbReference>
<evidence type="ECO:0000256" key="6">
    <source>
        <dbReference type="ARBA" id="ARBA00022679"/>
    </source>
</evidence>
<comment type="similarity">
    <text evidence="3 15">Belongs to the WD repeat PRP19 family.</text>
</comment>
<dbReference type="GO" id="GO:0000974">
    <property type="term" value="C:Prp19 complex"/>
    <property type="evidence" value="ECO:0007669"/>
    <property type="project" value="UniProtKB-UniRule"/>
</dbReference>
<dbReference type="PROSITE" id="PS51698">
    <property type="entry name" value="U_BOX"/>
    <property type="match status" value="1"/>
</dbReference>
<dbReference type="GO" id="GO:0061630">
    <property type="term" value="F:ubiquitin protein ligase activity"/>
    <property type="evidence" value="ECO:0007669"/>
    <property type="project" value="UniProtKB-UniRule"/>
</dbReference>
<sequence length="521" mass="59138">MFCSLSGEPAKDPVITKSGYIFERRLIEKYIESKGSCPVTQESLEKEDLVSIKVPKTSNPIDPKLTSIPQFVEILQTEWDSLVVECFELKKSLQKNREELAKTLYEYDAACRVIARLITERDEARDALSKYQLPQKPLQMKNKKKSTQQEIQKTIEKQMEIELQKNEPTNQIPKGRIENIVTLSKRLSTERKKMRSNLRKKHLVLPKVKQFKQKYINKNVLGEGEHCIKTLDTIENIPNIVITLGSEGGTSVSDYSISRTLAITKKKSDNNCLLVHPTNSLFLLGTAQGCVECYNYNIDKSVKHPKVCESNFTMQVSNPSPIMGMSLHPDKKTLLTYSKNNIFQLSDLETQKTFSNHINNNNNQITSSCIHPDGILFLFGTQQGEIHLWDVRSEQIALTLSHNNESQIDQIISSNYGIHLGSVTSDSKVNIWDLREQRVLQTFGKVEKNKPKTSIDFDQTGSHLCIGFLDTIQIVESKNWNVIKELKLFDKSSSIQDLSWGKNEGITVGSSKGVIEHFSIS</sequence>
<dbReference type="GO" id="GO:0005737">
    <property type="term" value="C:cytoplasm"/>
    <property type="evidence" value="ECO:0007669"/>
    <property type="project" value="TreeGrafter"/>
</dbReference>
<evidence type="ECO:0000256" key="3">
    <source>
        <dbReference type="ARBA" id="ARBA00006388"/>
    </source>
</evidence>
<comment type="catalytic activity">
    <reaction evidence="15">
        <text>S-ubiquitinyl-[E2 ubiquitin-conjugating enzyme]-L-cysteine + [acceptor protein]-L-lysine = [E2 ubiquitin-conjugating enzyme]-L-cysteine + N(6)-ubiquitinyl-[acceptor protein]-L-lysine.</text>
        <dbReference type="EC" id="2.3.2.27"/>
    </reaction>
</comment>
<comment type="pathway">
    <text evidence="2 15">Protein modification; protein ubiquitination.</text>
</comment>
<keyword evidence="6 15" id="KW-0808">Transferase</keyword>
<evidence type="ECO:0000256" key="11">
    <source>
        <dbReference type="ARBA" id="ARBA00023187"/>
    </source>
</evidence>
<dbReference type="CDD" id="cd16656">
    <property type="entry name" value="RING-Ubox_PRP19"/>
    <property type="match status" value="1"/>
</dbReference>
<dbReference type="AlphaFoldDB" id="A0AAV7YNC6"/>
<comment type="subunit">
    <text evidence="15">Homotetramer.</text>
</comment>
<dbReference type="EMBL" id="JANTQA010000051">
    <property type="protein sequence ID" value="KAJ3430207.1"/>
    <property type="molecule type" value="Genomic_DNA"/>
</dbReference>
<comment type="function">
    <text evidence="15">Ubiquitin-protein ligase which is mainly involved pre-mRNA splicing and DNA repair. Required for pre-mRNA splicing as component of the spliceosome.</text>
</comment>
<keyword evidence="5 15" id="KW-0507">mRNA processing</keyword>
<keyword evidence="9 15" id="KW-0227">DNA damage</keyword>
<evidence type="ECO:0000256" key="7">
    <source>
        <dbReference type="ARBA" id="ARBA00022728"/>
    </source>
</evidence>
<dbReference type="InterPro" id="IPR015943">
    <property type="entry name" value="WD40/YVTN_repeat-like_dom_sf"/>
</dbReference>
<dbReference type="InterPro" id="IPR013915">
    <property type="entry name" value="Prp19_cc"/>
</dbReference>
<dbReference type="Pfam" id="PF04564">
    <property type="entry name" value="U-box"/>
    <property type="match status" value="1"/>
</dbReference>
<keyword evidence="13 15" id="KW-0539">Nucleus</keyword>
<organism evidence="17 18">
    <name type="scientific">Anaeramoeba flamelloides</name>
    <dbReference type="NCBI Taxonomy" id="1746091"/>
    <lineage>
        <taxon>Eukaryota</taxon>
        <taxon>Metamonada</taxon>
        <taxon>Anaeramoebidae</taxon>
        <taxon>Anaeramoeba</taxon>
    </lineage>
</organism>
<protein>
    <recommendedName>
        <fullName evidence="15">Pre-mRNA-processing factor 19</fullName>
        <ecNumber evidence="15">2.3.2.27</ecNumber>
    </recommendedName>
</protein>
<evidence type="ECO:0000313" key="18">
    <source>
        <dbReference type="Proteomes" id="UP001146793"/>
    </source>
</evidence>
<dbReference type="InterPro" id="IPR001680">
    <property type="entry name" value="WD40_rpt"/>
</dbReference>
<dbReference type="InterPro" id="IPR038959">
    <property type="entry name" value="Prp19"/>
</dbReference>
<feature type="repeat" description="WD" evidence="14">
    <location>
        <begin position="358"/>
        <end position="399"/>
    </location>
</feature>
<keyword evidence="12 15" id="KW-0234">DNA repair</keyword>
<keyword evidence="10 15" id="KW-0833">Ubl conjugation pathway</keyword>
<evidence type="ECO:0000256" key="4">
    <source>
        <dbReference type="ARBA" id="ARBA00022574"/>
    </source>
</evidence>
<dbReference type="Pfam" id="PF08606">
    <property type="entry name" value="Prp19"/>
    <property type="match status" value="1"/>
</dbReference>
<evidence type="ECO:0000256" key="9">
    <source>
        <dbReference type="ARBA" id="ARBA00022763"/>
    </source>
</evidence>
<evidence type="ECO:0000256" key="10">
    <source>
        <dbReference type="ARBA" id="ARBA00022786"/>
    </source>
</evidence>
<dbReference type="GO" id="GO:0000398">
    <property type="term" value="P:mRNA splicing, via spliceosome"/>
    <property type="evidence" value="ECO:0007669"/>
    <property type="project" value="InterPro"/>
</dbReference>
<dbReference type="GO" id="GO:0071006">
    <property type="term" value="C:U2-type catalytic step 1 spliceosome"/>
    <property type="evidence" value="ECO:0007669"/>
    <property type="project" value="TreeGrafter"/>
</dbReference>
<dbReference type="GO" id="GO:0006281">
    <property type="term" value="P:DNA repair"/>
    <property type="evidence" value="ECO:0007669"/>
    <property type="project" value="UniProtKB-KW"/>
</dbReference>
<dbReference type="PANTHER" id="PTHR43995">
    <property type="entry name" value="PRE-MRNA-PROCESSING FACTOR 19"/>
    <property type="match status" value="1"/>
</dbReference>
<keyword evidence="11 15" id="KW-0508">mRNA splicing</keyword>
<dbReference type="SMART" id="SM00320">
    <property type="entry name" value="WD40"/>
    <property type="match status" value="6"/>
</dbReference>
<keyword evidence="8" id="KW-0677">Repeat</keyword>
<gene>
    <name evidence="17" type="ORF">M0812_23209</name>
</gene>
<comment type="subcellular location">
    <subcellularLocation>
        <location evidence="1 15">Nucleus</location>
    </subcellularLocation>
</comment>
<dbReference type="Pfam" id="PF00400">
    <property type="entry name" value="WD40"/>
    <property type="match status" value="1"/>
</dbReference>
<evidence type="ECO:0000256" key="12">
    <source>
        <dbReference type="ARBA" id="ARBA00023204"/>
    </source>
</evidence>
<dbReference type="InterPro" id="IPR003613">
    <property type="entry name" value="Ubox_domain"/>
</dbReference>
<dbReference type="SUPFAM" id="SSF50978">
    <property type="entry name" value="WD40 repeat-like"/>
    <property type="match status" value="1"/>
</dbReference>
<dbReference type="InterPro" id="IPR055340">
    <property type="entry name" value="RING-Ubox_PRP19"/>
</dbReference>
<keyword evidence="4 14" id="KW-0853">WD repeat</keyword>
<accession>A0AAV7YNC6</accession>
<evidence type="ECO:0000256" key="8">
    <source>
        <dbReference type="ARBA" id="ARBA00022737"/>
    </source>
</evidence>
<evidence type="ECO:0000256" key="13">
    <source>
        <dbReference type="ARBA" id="ARBA00023242"/>
    </source>
</evidence>
<dbReference type="InterPro" id="IPR036322">
    <property type="entry name" value="WD40_repeat_dom_sf"/>
</dbReference>
<evidence type="ECO:0000256" key="1">
    <source>
        <dbReference type="ARBA" id="ARBA00004123"/>
    </source>
</evidence>